<dbReference type="RefSeq" id="WP_175051735.1">
    <property type="nucleotide sequence ID" value="NZ_CADIKC010000004.1"/>
</dbReference>
<dbReference type="EMBL" id="CADIKC010000004">
    <property type="protein sequence ID" value="CAB3702924.1"/>
    <property type="molecule type" value="Genomic_DNA"/>
</dbReference>
<accession>A0A6J5BEX3</accession>
<evidence type="ECO:0000313" key="3">
    <source>
        <dbReference type="Proteomes" id="UP000494255"/>
    </source>
</evidence>
<organism evidence="2 3">
    <name type="scientific">Paraburkholderia sediminicola</name>
    <dbReference type="NCBI Taxonomy" id="458836"/>
    <lineage>
        <taxon>Bacteria</taxon>
        <taxon>Pseudomonadati</taxon>
        <taxon>Pseudomonadota</taxon>
        <taxon>Betaproteobacteria</taxon>
        <taxon>Burkholderiales</taxon>
        <taxon>Burkholderiaceae</taxon>
        <taxon>Paraburkholderia</taxon>
    </lineage>
</organism>
<evidence type="ECO:0008006" key="4">
    <source>
        <dbReference type="Google" id="ProtNLM"/>
    </source>
</evidence>
<dbReference type="GeneID" id="97042355"/>
<dbReference type="Proteomes" id="UP000494255">
    <property type="component" value="Unassembled WGS sequence"/>
</dbReference>
<feature type="signal peptide" evidence="1">
    <location>
        <begin position="1"/>
        <end position="23"/>
    </location>
</feature>
<sequence length="85" mass="9054">MKRTYAVLAAGLVAFSAVTAAHAATQDDQSRACRGDAMHFCAADIPNREKITACMKQHLDELSPPCRAMFKGGKKDDAKADAASQ</sequence>
<protein>
    <recommendedName>
        <fullName evidence="4">Cysteine rich repeat protein</fullName>
    </recommendedName>
</protein>
<proteinExistence type="predicted"/>
<evidence type="ECO:0000313" key="2">
    <source>
        <dbReference type="EMBL" id="CAB3702924.1"/>
    </source>
</evidence>
<keyword evidence="3" id="KW-1185">Reference proteome</keyword>
<keyword evidence="1" id="KW-0732">Signal</keyword>
<dbReference type="AlphaFoldDB" id="A0A6J5BEX3"/>
<gene>
    <name evidence="2" type="ORF">LMG24238_03742</name>
</gene>
<feature type="chain" id="PRO_5026831250" description="Cysteine rich repeat protein" evidence="1">
    <location>
        <begin position="24"/>
        <end position="85"/>
    </location>
</feature>
<reference evidence="2 3" key="1">
    <citation type="submission" date="2020-04" db="EMBL/GenBank/DDBJ databases">
        <authorList>
            <person name="De Canck E."/>
        </authorList>
    </citation>
    <scope>NUCLEOTIDE SEQUENCE [LARGE SCALE GENOMIC DNA]</scope>
    <source>
        <strain evidence="2 3">LMG 24238</strain>
    </source>
</reference>
<name>A0A6J5BEX3_9BURK</name>
<evidence type="ECO:0000256" key="1">
    <source>
        <dbReference type="SAM" id="SignalP"/>
    </source>
</evidence>